<keyword evidence="3" id="KW-1185">Reference proteome</keyword>
<comment type="caution">
    <text evidence="2">The sequence shown here is derived from an EMBL/GenBank/DDBJ whole genome shotgun (WGS) entry which is preliminary data.</text>
</comment>
<dbReference type="EMBL" id="VOCK01000051">
    <property type="protein sequence ID" value="TWQ49903.1"/>
    <property type="molecule type" value="Genomic_DNA"/>
</dbReference>
<evidence type="ECO:0000259" key="1">
    <source>
        <dbReference type="PROSITE" id="PS52045"/>
    </source>
</evidence>
<dbReference type="InterPro" id="IPR053168">
    <property type="entry name" value="Glutamic_endopeptidase"/>
</dbReference>
<name>A0ABD7S589_XANVA</name>
<evidence type="ECO:0000313" key="2">
    <source>
        <dbReference type="EMBL" id="TWQ49903.1"/>
    </source>
</evidence>
<dbReference type="AlphaFoldDB" id="A0ABD7S589"/>
<gene>
    <name evidence="2" type="ORF">FQK01_20475</name>
</gene>
<protein>
    <submittedName>
        <fullName evidence="2">DUF239 domain-containing protein</fullName>
    </submittedName>
</protein>
<dbReference type="Pfam" id="PF03080">
    <property type="entry name" value="Neprosin"/>
    <property type="match status" value="1"/>
</dbReference>
<dbReference type="RefSeq" id="WP_039436264.1">
    <property type="nucleotide sequence ID" value="NZ_JAUPCI020000018.1"/>
</dbReference>
<dbReference type="PANTHER" id="PTHR31589:SF223">
    <property type="entry name" value="PROTEIN, PUTATIVE (DUF239)-RELATED"/>
    <property type="match status" value="1"/>
</dbReference>
<dbReference type="Proteomes" id="UP000320455">
    <property type="component" value="Unassembled WGS sequence"/>
</dbReference>
<organism evidence="2 3">
    <name type="scientific">Xanthomonas vasicola</name>
    <dbReference type="NCBI Taxonomy" id="56459"/>
    <lineage>
        <taxon>Bacteria</taxon>
        <taxon>Pseudomonadati</taxon>
        <taxon>Pseudomonadota</taxon>
        <taxon>Gammaproteobacteria</taxon>
        <taxon>Lysobacterales</taxon>
        <taxon>Lysobacteraceae</taxon>
        <taxon>Xanthomonas</taxon>
    </lineage>
</organism>
<dbReference type="PROSITE" id="PS52045">
    <property type="entry name" value="NEPROSIN_PEP_CD"/>
    <property type="match status" value="1"/>
</dbReference>
<accession>A0ABD7S589</accession>
<dbReference type="InterPro" id="IPR004314">
    <property type="entry name" value="Neprosin"/>
</dbReference>
<dbReference type="PANTHER" id="PTHR31589">
    <property type="entry name" value="PROTEIN, PUTATIVE (DUF239)-RELATED-RELATED"/>
    <property type="match status" value="1"/>
</dbReference>
<reference evidence="3" key="1">
    <citation type="journal article" date="2020" name="Phytopathology">
        <title>Genomic acquisitions in emerging populations of Xanthomonas vasicola pv. vasculorum infecting corn in the U.S. and Argentina.</title>
        <authorList>
            <person name="Perez-Quintero A.L."/>
        </authorList>
    </citation>
    <scope>NUCLEOTIDE SEQUENCE [LARGE SCALE GENOMIC DNA]</scope>
    <source>
        <strain evidence="3">Xvh-L</strain>
    </source>
</reference>
<evidence type="ECO:0000313" key="3">
    <source>
        <dbReference type="Proteomes" id="UP000320455"/>
    </source>
</evidence>
<feature type="domain" description="Neprosin PEP catalytic" evidence="1">
    <location>
        <begin position="1"/>
        <end position="143"/>
    </location>
</feature>
<proteinExistence type="predicted"/>
<sequence>MGVEFQRNTDGNWWLRIDGEWIGYYKATLYSGELGEGHAGYVTAGGEVSTRSGIPSPRMGSGQFATAGYGQAAFQANHFYRDANMTTYPVRALSNMSVVQPACYTMALVGYGYPYALGTGVTRASPAPEMRTGGFYFGGPGCPR</sequence>